<dbReference type="HOGENOM" id="CLU_2076964_0_0_1"/>
<dbReference type="Proteomes" id="UP000008022">
    <property type="component" value="Unassembled WGS sequence"/>
</dbReference>
<protein>
    <submittedName>
        <fullName evidence="2">Uncharacterized protein</fullName>
    </submittedName>
</protein>
<evidence type="ECO:0000313" key="2">
    <source>
        <dbReference type="EnsemblPlants" id="ORUFI08G19530.1"/>
    </source>
</evidence>
<evidence type="ECO:0000256" key="1">
    <source>
        <dbReference type="SAM" id="MobiDB-lite"/>
    </source>
</evidence>
<organism evidence="2 3">
    <name type="scientific">Oryza rufipogon</name>
    <name type="common">Brownbeard rice</name>
    <name type="synonym">Asian wild rice</name>
    <dbReference type="NCBI Taxonomy" id="4529"/>
    <lineage>
        <taxon>Eukaryota</taxon>
        <taxon>Viridiplantae</taxon>
        <taxon>Streptophyta</taxon>
        <taxon>Embryophyta</taxon>
        <taxon>Tracheophyta</taxon>
        <taxon>Spermatophyta</taxon>
        <taxon>Magnoliopsida</taxon>
        <taxon>Liliopsida</taxon>
        <taxon>Poales</taxon>
        <taxon>Poaceae</taxon>
        <taxon>BOP clade</taxon>
        <taxon>Oryzoideae</taxon>
        <taxon>Oryzeae</taxon>
        <taxon>Oryzinae</taxon>
        <taxon>Oryza</taxon>
    </lineage>
</organism>
<sequence length="118" mass="13001">MSRTYAVILRSRTHARLYVCDKTIRFAIYVKGGFAISPAVHTDRCCDEGPSAAAACRGRRDVDDDGGQTTTLPHDCEVNDYDDDANKDADDEKLAHTEELRWLDKAAVRVRATATALG</sequence>
<reference evidence="3" key="1">
    <citation type="submission" date="2013-06" db="EMBL/GenBank/DDBJ databases">
        <authorList>
            <person name="Zhao Q."/>
        </authorList>
    </citation>
    <scope>NUCLEOTIDE SEQUENCE</scope>
    <source>
        <strain evidence="3">cv. W1943</strain>
    </source>
</reference>
<dbReference type="EnsemblPlants" id="ORUFI08G19530.1">
    <property type="protein sequence ID" value="ORUFI08G19530.1"/>
    <property type="gene ID" value="ORUFI08G19530"/>
</dbReference>
<accession>A0A0E0QK15</accession>
<feature type="region of interest" description="Disordered" evidence="1">
    <location>
        <begin position="57"/>
        <end position="90"/>
    </location>
</feature>
<dbReference type="Gramene" id="ORUFI08G19530.1">
    <property type="protein sequence ID" value="ORUFI08G19530.1"/>
    <property type="gene ID" value="ORUFI08G19530"/>
</dbReference>
<name>A0A0E0QK15_ORYRU</name>
<dbReference type="AlphaFoldDB" id="A0A0E0QK15"/>
<reference evidence="2" key="2">
    <citation type="submission" date="2015-06" db="UniProtKB">
        <authorList>
            <consortium name="EnsemblPlants"/>
        </authorList>
    </citation>
    <scope>IDENTIFICATION</scope>
</reference>
<evidence type="ECO:0000313" key="3">
    <source>
        <dbReference type="Proteomes" id="UP000008022"/>
    </source>
</evidence>
<proteinExistence type="predicted"/>
<keyword evidence="3" id="KW-1185">Reference proteome</keyword>